<evidence type="ECO:0000256" key="1">
    <source>
        <dbReference type="ARBA" id="ARBA00022801"/>
    </source>
</evidence>
<evidence type="ECO:0000256" key="4">
    <source>
        <dbReference type="ARBA" id="ARBA00038012"/>
    </source>
</evidence>
<dbReference type="InParanoid" id="F2UEW8"/>
<keyword evidence="10" id="KW-1185">Reference proteome</keyword>
<dbReference type="InterPro" id="IPR025202">
    <property type="entry name" value="PLD-like_dom"/>
</dbReference>
<protein>
    <recommendedName>
        <fullName evidence="5">Mitochondrial cardiolipin hydrolase</fullName>
    </recommendedName>
</protein>
<evidence type="ECO:0000256" key="6">
    <source>
        <dbReference type="SAM" id="Coils"/>
    </source>
</evidence>
<keyword evidence="6" id="KW-0175">Coiled coil</keyword>
<dbReference type="Pfam" id="PF13091">
    <property type="entry name" value="PLDc_2"/>
    <property type="match status" value="1"/>
</dbReference>
<keyword evidence="3" id="KW-0443">Lipid metabolism</keyword>
<name>F2UEW8_SALR5</name>
<evidence type="ECO:0000313" key="9">
    <source>
        <dbReference type="EMBL" id="EGD75168.1"/>
    </source>
</evidence>
<dbReference type="InterPro" id="IPR051406">
    <property type="entry name" value="PLD_domain"/>
</dbReference>
<dbReference type="GO" id="GO:0016042">
    <property type="term" value="P:lipid catabolic process"/>
    <property type="evidence" value="ECO:0007669"/>
    <property type="project" value="UniProtKB-KW"/>
</dbReference>
<dbReference type="RefSeq" id="XP_004992221.1">
    <property type="nucleotide sequence ID" value="XM_004992164.1"/>
</dbReference>
<dbReference type="AlphaFoldDB" id="F2UEW8"/>
<dbReference type="KEGG" id="sre:PTSG_06821"/>
<feature type="compositionally biased region" description="Acidic residues" evidence="7">
    <location>
        <begin position="190"/>
        <end position="204"/>
    </location>
</feature>
<gene>
    <name evidence="9" type="ORF">PTSG_06821</name>
</gene>
<dbReference type="PANTHER" id="PTHR43856:SF1">
    <property type="entry name" value="MITOCHONDRIAL CARDIOLIPIN HYDROLASE"/>
    <property type="match status" value="1"/>
</dbReference>
<evidence type="ECO:0000256" key="2">
    <source>
        <dbReference type="ARBA" id="ARBA00022963"/>
    </source>
</evidence>
<dbReference type="GeneID" id="16072781"/>
<comment type="similarity">
    <text evidence="4">Belongs to the phospholipase D family. MitoPLD/Zucchini subfamily.</text>
</comment>
<evidence type="ECO:0000313" key="10">
    <source>
        <dbReference type="Proteomes" id="UP000007799"/>
    </source>
</evidence>
<feature type="coiled-coil region" evidence="6">
    <location>
        <begin position="61"/>
        <end position="130"/>
    </location>
</feature>
<evidence type="ECO:0000256" key="3">
    <source>
        <dbReference type="ARBA" id="ARBA00023098"/>
    </source>
</evidence>
<dbReference type="Proteomes" id="UP000007799">
    <property type="component" value="Unassembled WGS sequence"/>
</dbReference>
<dbReference type="OMA" id="HITARHM"/>
<feature type="compositionally biased region" description="Polar residues" evidence="7">
    <location>
        <begin position="206"/>
        <end position="217"/>
    </location>
</feature>
<evidence type="ECO:0000256" key="7">
    <source>
        <dbReference type="SAM" id="MobiDB-lite"/>
    </source>
</evidence>
<keyword evidence="1" id="KW-0378">Hydrolase</keyword>
<sequence>MTSQPQAARSHRMGLVEQILQKQHRRPLSKQDEEDILSHFRDLESDLELTKRRITRRSQFVNRTKEERGELVEQIAFLQEDIYALQEQVSLREATIRKQKQVERQLKADITRIEEEKAAILSELEVLSARYAPLAQCDSIVLSRVLTPSLSPTTSQEGRTRGNTSLAMAKSTSSTSIASNGQRNGGGSSDADDDDAAFGDDGGDDQTLNDSTVSSTGRDGAGCGGFMRTLADCITAASSEVLVMTQTFTSRALADVLASASQRGITVRVIVDASWLNITLRASGASRDYQCWQRVYRRFKAAGVEWGAQRGRRHIARPTSTHVPFTHNAIIVDGLTLITGPLRFADEACANSAESSLVVVRGTSRNATPCIQSMHTLFTQMWGCLVEVDVPQEMTRVRLPKI</sequence>
<proteinExistence type="inferred from homology"/>
<dbReference type="SUPFAM" id="SSF56024">
    <property type="entry name" value="Phospholipase D/nuclease"/>
    <property type="match status" value="1"/>
</dbReference>
<dbReference type="PANTHER" id="PTHR43856">
    <property type="entry name" value="CARDIOLIPIN HYDROLASE"/>
    <property type="match status" value="1"/>
</dbReference>
<dbReference type="GO" id="GO:0005739">
    <property type="term" value="C:mitochondrion"/>
    <property type="evidence" value="ECO:0007669"/>
    <property type="project" value="TreeGrafter"/>
</dbReference>
<evidence type="ECO:0000256" key="5">
    <source>
        <dbReference type="ARBA" id="ARBA00040549"/>
    </source>
</evidence>
<dbReference type="EMBL" id="GL832971">
    <property type="protein sequence ID" value="EGD75168.1"/>
    <property type="molecule type" value="Genomic_DNA"/>
</dbReference>
<dbReference type="Gene3D" id="3.30.870.10">
    <property type="entry name" value="Endonuclease Chain A"/>
    <property type="match status" value="1"/>
</dbReference>
<feature type="domain" description="Phospholipase D-like" evidence="8">
    <location>
        <begin position="231"/>
        <end position="382"/>
    </location>
</feature>
<evidence type="ECO:0000259" key="8">
    <source>
        <dbReference type="Pfam" id="PF13091"/>
    </source>
</evidence>
<feature type="compositionally biased region" description="Polar residues" evidence="7">
    <location>
        <begin position="149"/>
        <end position="182"/>
    </location>
</feature>
<accession>F2UEW8</accession>
<dbReference type="GO" id="GO:0016891">
    <property type="term" value="F:RNA endonuclease activity producing 5'-phosphomonoesters, hydrolytic mechanism"/>
    <property type="evidence" value="ECO:0007669"/>
    <property type="project" value="TreeGrafter"/>
</dbReference>
<keyword evidence="2" id="KW-0442">Lipid degradation</keyword>
<feature type="region of interest" description="Disordered" evidence="7">
    <location>
        <begin position="149"/>
        <end position="217"/>
    </location>
</feature>
<reference evidence="9" key="1">
    <citation type="submission" date="2009-08" db="EMBL/GenBank/DDBJ databases">
        <title>Annotation of Salpingoeca rosetta.</title>
        <authorList>
            <consortium name="The Broad Institute Genome Sequencing Platform"/>
            <person name="Russ C."/>
            <person name="Cuomo C."/>
            <person name="Burger G."/>
            <person name="Gray M.W."/>
            <person name="Holland P.W.H."/>
            <person name="King N."/>
            <person name="Lang F.B.F."/>
            <person name="Roger A.J."/>
            <person name="Ruiz-Trillo I."/>
            <person name="Young S.K."/>
            <person name="Zeng Q."/>
            <person name="Gargeya S."/>
            <person name="Alvarado L."/>
            <person name="Berlin A."/>
            <person name="Chapman S.B."/>
            <person name="Chen Z."/>
            <person name="Freedman E."/>
            <person name="Gellesch M."/>
            <person name="Goldberg J."/>
            <person name="Griggs A."/>
            <person name="Gujja S."/>
            <person name="Heilman E."/>
            <person name="Heiman D."/>
            <person name="Howarth C."/>
            <person name="Mehta T."/>
            <person name="Neiman D."/>
            <person name="Pearson M."/>
            <person name="Roberts A."/>
            <person name="Saif S."/>
            <person name="Shea T."/>
            <person name="Shenoy N."/>
            <person name="Sisk P."/>
            <person name="Stolte C."/>
            <person name="Sykes S."/>
            <person name="White J."/>
            <person name="Yandava C."/>
            <person name="Haas B."/>
            <person name="Nusbaum C."/>
            <person name="Birren B."/>
        </authorList>
    </citation>
    <scope>NUCLEOTIDE SEQUENCE [LARGE SCALE GENOMIC DNA]</scope>
    <source>
        <strain evidence="9">ATCC 50818</strain>
    </source>
</reference>
<organism evidence="10">
    <name type="scientific">Salpingoeca rosetta (strain ATCC 50818 / BSB-021)</name>
    <dbReference type="NCBI Taxonomy" id="946362"/>
    <lineage>
        <taxon>Eukaryota</taxon>
        <taxon>Choanoflagellata</taxon>
        <taxon>Craspedida</taxon>
        <taxon>Salpingoecidae</taxon>
        <taxon>Salpingoeca</taxon>
    </lineage>
</organism>